<dbReference type="InterPro" id="IPR000182">
    <property type="entry name" value="GNAT_dom"/>
</dbReference>
<dbReference type="Proteomes" id="UP000812440">
    <property type="component" value="Chromosome 1"/>
</dbReference>
<dbReference type="EMBL" id="JAACNH010000001">
    <property type="protein sequence ID" value="KAG8453352.1"/>
    <property type="molecule type" value="Genomic_DNA"/>
</dbReference>
<proteinExistence type="predicted"/>
<keyword evidence="1" id="KW-0808">Transferase</keyword>
<keyword evidence="2" id="KW-0472">Membrane</keyword>
<name>A0A8T2KAC6_9PIPI</name>
<dbReference type="SUPFAM" id="SSF55729">
    <property type="entry name" value="Acyl-CoA N-acyltransferases (Nat)"/>
    <property type="match status" value="1"/>
</dbReference>
<dbReference type="CDD" id="cd04301">
    <property type="entry name" value="NAT_SF"/>
    <property type="match status" value="1"/>
</dbReference>
<accession>A0A8T2KAC6</accession>
<gene>
    <name evidence="4" type="ORF">GDO86_000113</name>
</gene>
<dbReference type="PANTHER" id="PTHR13947:SF58">
    <property type="entry name" value="8B (PUTATIVE,_PSEUDO-RELATED"/>
    <property type="match status" value="1"/>
</dbReference>
<evidence type="ECO:0000256" key="1">
    <source>
        <dbReference type="ARBA" id="ARBA00022679"/>
    </source>
</evidence>
<reference evidence="4" key="1">
    <citation type="thesis" date="2020" institute="ProQuest LLC" country="789 East Eisenhower Parkway, Ann Arbor, MI, USA">
        <title>Comparative Genomics and Chromosome Evolution.</title>
        <authorList>
            <person name="Mudd A.B."/>
        </authorList>
    </citation>
    <scope>NUCLEOTIDE SEQUENCE</scope>
    <source>
        <strain evidence="4">Female2</strain>
        <tissue evidence="4">Blood</tissue>
    </source>
</reference>
<dbReference type="PROSITE" id="PS51186">
    <property type="entry name" value="GNAT"/>
    <property type="match status" value="1"/>
</dbReference>
<comment type="caution">
    <text evidence="4">The sequence shown here is derived from an EMBL/GenBank/DDBJ whole genome shotgun (WGS) entry which is preliminary data.</text>
</comment>
<feature type="domain" description="N-acetyltransferase" evidence="3">
    <location>
        <begin position="66"/>
        <end position="217"/>
    </location>
</feature>
<dbReference type="PANTHER" id="PTHR13947">
    <property type="entry name" value="GNAT FAMILY N-ACETYLTRANSFERASE"/>
    <property type="match status" value="1"/>
</dbReference>
<dbReference type="InterPro" id="IPR050769">
    <property type="entry name" value="NAT_camello-type"/>
</dbReference>
<keyword evidence="5" id="KW-1185">Reference proteome</keyword>
<evidence type="ECO:0000313" key="5">
    <source>
        <dbReference type="Proteomes" id="UP000812440"/>
    </source>
</evidence>
<keyword evidence="2" id="KW-0812">Transmembrane</keyword>
<dbReference type="InterPro" id="IPR016181">
    <property type="entry name" value="Acyl_CoA_acyltransferase"/>
</dbReference>
<keyword evidence="2" id="KW-1133">Transmembrane helix</keyword>
<organism evidence="4 5">
    <name type="scientific">Hymenochirus boettgeri</name>
    <name type="common">Congo dwarf clawed frog</name>
    <dbReference type="NCBI Taxonomy" id="247094"/>
    <lineage>
        <taxon>Eukaryota</taxon>
        <taxon>Metazoa</taxon>
        <taxon>Chordata</taxon>
        <taxon>Craniata</taxon>
        <taxon>Vertebrata</taxon>
        <taxon>Euteleostomi</taxon>
        <taxon>Amphibia</taxon>
        <taxon>Batrachia</taxon>
        <taxon>Anura</taxon>
        <taxon>Pipoidea</taxon>
        <taxon>Pipidae</taxon>
        <taxon>Pipinae</taxon>
        <taxon>Hymenochirus</taxon>
    </lineage>
</organism>
<dbReference type="GO" id="GO:0008080">
    <property type="term" value="F:N-acetyltransferase activity"/>
    <property type="evidence" value="ECO:0007669"/>
    <property type="project" value="InterPro"/>
</dbReference>
<dbReference type="Gene3D" id="3.40.630.30">
    <property type="match status" value="1"/>
</dbReference>
<evidence type="ECO:0000256" key="2">
    <source>
        <dbReference type="SAM" id="Phobius"/>
    </source>
</evidence>
<evidence type="ECO:0000259" key="3">
    <source>
        <dbReference type="PROSITE" id="PS51186"/>
    </source>
</evidence>
<dbReference type="AlphaFoldDB" id="A0A8T2KAC6"/>
<feature type="transmembrane region" description="Helical" evidence="2">
    <location>
        <begin position="42"/>
        <end position="69"/>
    </location>
</feature>
<sequence>MSEFFVRLYKDSDHAAVRDLFAGGLQERSSVAVRSTFSLPRIWILIFGSFFILSILIGSVIISTLAVILELIGLWLLIRNIYTSSALQDDMSDVKEHYLERDGHCFWVAESSGKVVGMVAAAPSSNHRGDRLVELKRLFIAKSHRRSGIGKVLCKTVIDFARKRGCESVILETSWIRREAHRLYEKMGFQLKGTFLAPHFVAKYFNFRKFSYQYRIQTPR</sequence>
<dbReference type="Pfam" id="PF00583">
    <property type="entry name" value="Acetyltransf_1"/>
    <property type="match status" value="1"/>
</dbReference>
<evidence type="ECO:0000313" key="4">
    <source>
        <dbReference type="EMBL" id="KAG8453352.1"/>
    </source>
</evidence>
<dbReference type="OrthoDB" id="41532at2759"/>
<protein>
    <recommendedName>
        <fullName evidence="3">N-acetyltransferase domain-containing protein</fullName>
    </recommendedName>
</protein>